<feature type="domain" description="EamA" evidence="7">
    <location>
        <begin position="129"/>
        <end position="268"/>
    </location>
</feature>
<keyword evidence="4 6" id="KW-0472">Membrane</keyword>
<dbReference type="PANTHER" id="PTHR22911">
    <property type="entry name" value="ACYL-MALONYL CONDENSING ENZYME-RELATED"/>
    <property type="match status" value="1"/>
</dbReference>
<dbReference type="GeneID" id="63674805"/>
<gene>
    <name evidence="8" type="ORF">SPBR_01574</name>
</gene>
<keyword evidence="2 6" id="KW-0812">Transmembrane</keyword>
<comment type="caution">
    <text evidence="8">The sequence shown here is derived from an EMBL/GenBank/DDBJ whole genome shotgun (WGS) entry which is preliminary data.</text>
</comment>
<feature type="domain" description="EamA" evidence="7">
    <location>
        <begin position="347"/>
        <end position="481"/>
    </location>
</feature>
<dbReference type="RefSeq" id="XP_040619450.1">
    <property type="nucleotide sequence ID" value="XM_040759884.1"/>
</dbReference>
<dbReference type="AlphaFoldDB" id="A0A0C2IXF7"/>
<feature type="transmembrane region" description="Helical" evidence="6">
    <location>
        <begin position="411"/>
        <end position="429"/>
    </location>
</feature>
<organism evidence="8 9">
    <name type="scientific">Sporothrix brasiliensis 5110</name>
    <dbReference type="NCBI Taxonomy" id="1398154"/>
    <lineage>
        <taxon>Eukaryota</taxon>
        <taxon>Fungi</taxon>
        <taxon>Dikarya</taxon>
        <taxon>Ascomycota</taxon>
        <taxon>Pezizomycotina</taxon>
        <taxon>Sordariomycetes</taxon>
        <taxon>Sordariomycetidae</taxon>
        <taxon>Ophiostomatales</taxon>
        <taxon>Ophiostomataceae</taxon>
        <taxon>Sporothrix</taxon>
    </lineage>
</organism>
<feature type="transmembrane region" description="Helical" evidence="6">
    <location>
        <begin position="340"/>
        <end position="360"/>
    </location>
</feature>
<evidence type="ECO:0000256" key="3">
    <source>
        <dbReference type="ARBA" id="ARBA00022989"/>
    </source>
</evidence>
<feature type="transmembrane region" description="Helical" evidence="6">
    <location>
        <begin position="257"/>
        <end position="281"/>
    </location>
</feature>
<comment type="subcellular location">
    <subcellularLocation>
        <location evidence="1">Membrane</location>
        <topology evidence="1">Multi-pass membrane protein</topology>
    </subcellularLocation>
</comment>
<evidence type="ECO:0000259" key="7">
    <source>
        <dbReference type="Pfam" id="PF00892"/>
    </source>
</evidence>
<proteinExistence type="predicted"/>
<protein>
    <recommendedName>
        <fullName evidence="7">EamA domain-containing protein</fullName>
    </recommendedName>
</protein>
<evidence type="ECO:0000313" key="8">
    <source>
        <dbReference type="EMBL" id="KIH91440.1"/>
    </source>
</evidence>
<keyword evidence="3 6" id="KW-1133">Transmembrane helix</keyword>
<dbReference type="Proteomes" id="UP000031575">
    <property type="component" value="Unassembled WGS sequence"/>
</dbReference>
<feature type="transmembrane region" description="Helical" evidence="6">
    <location>
        <begin position="163"/>
        <end position="184"/>
    </location>
</feature>
<feature type="transmembrane region" description="Helical" evidence="6">
    <location>
        <begin position="130"/>
        <end position="151"/>
    </location>
</feature>
<reference evidence="8 9" key="1">
    <citation type="journal article" date="2014" name="BMC Genomics">
        <title>Comparative genomics of the major fungal agents of human and animal Sporotrichosis: Sporothrix schenckii and Sporothrix brasiliensis.</title>
        <authorList>
            <person name="Teixeira M.M."/>
            <person name="de Almeida L.G."/>
            <person name="Kubitschek-Barreira P."/>
            <person name="Alves F.L."/>
            <person name="Kioshima E.S."/>
            <person name="Abadio A.K."/>
            <person name="Fernandes L."/>
            <person name="Derengowski L.S."/>
            <person name="Ferreira K.S."/>
            <person name="Souza R.C."/>
            <person name="Ruiz J.C."/>
            <person name="de Andrade N.C."/>
            <person name="Paes H.C."/>
            <person name="Nicola A.M."/>
            <person name="Albuquerque P."/>
            <person name="Gerber A.L."/>
            <person name="Martins V.P."/>
            <person name="Peconick L.D."/>
            <person name="Neto A.V."/>
            <person name="Chaucanez C.B."/>
            <person name="Silva P.A."/>
            <person name="Cunha O.L."/>
            <person name="de Oliveira F.F."/>
            <person name="dos Santos T.C."/>
            <person name="Barros A.L."/>
            <person name="Soares M.A."/>
            <person name="de Oliveira L.M."/>
            <person name="Marini M.M."/>
            <person name="Villalobos-Duno H."/>
            <person name="Cunha M.M."/>
            <person name="de Hoog S."/>
            <person name="da Silveira J.F."/>
            <person name="Henrissat B."/>
            <person name="Nino-Vega G.A."/>
            <person name="Cisalpino P.S."/>
            <person name="Mora-Montes H.M."/>
            <person name="Almeida S.R."/>
            <person name="Stajich J.E."/>
            <person name="Lopes-Bezerra L.M."/>
            <person name="Vasconcelos A.T."/>
            <person name="Felipe M.S."/>
        </authorList>
    </citation>
    <scope>NUCLEOTIDE SEQUENCE [LARGE SCALE GENOMIC DNA]</scope>
    <source>
        <strain evidence="8 9">5110</strain>
    </source>
</reference>
<dbReference type="VEuPathDB" id="FungiDB:SPBR_01574"/>
<dbReference type="HOGENOM" id="CLU_032828_4_3_1"/>
<dbReference type="InterPro" id="IPR037185">
    <property type="entry name" value="EmrE-like"/>
</dbReference>
<feature type="transmembrane region" description="Helical" evidence="6">
    <location>
        <begin position="372"/>
        <end position="391"/>
    </location>
</feature>
<evidence type="ECO:0000256" key="5">
    <source>
        <dbReference type="SAM" id="MobiDB-lite"/>
    </source>
</evidence>
<dbReference type="PANTHER" id="PTHR22911:SF6">
    <property type="entry name" value="SOLUTE CARRIER FAMILY 35 MEMBER G1"/>
    <property type="match status" value="1"/>
</dbReference>
<sequence>MMPYIQMPQTPSAKTHFDEHVNELASASDRTASYSTLDRAADAEEIARYRQKTVSPNPSQQETRDSHLGLLQQDDAFHRLSIGSFSDAGYGPSVSSAAYRTYPTSHGPASSPGTVAPQPMWARIWARHKAVLLVFGAQFFGALMNLFARLLELDSEGQNFHPVQLLFVRMLVTTGVSCWYMHYYRIPQFPFGPPGVRWLLVVRGLTGFFGIFGMWYSMMYLPLAEATVFTFLTPSVSGYICSILLKDPFTRKEQIASVVAFFGIILITRPLSLFSSSSAAAPSESFEPSDSFDAGALNATVVAVRDMVNATIDAALDTPSVSSSSMADADSGNISIGQRLLAIAVALFGVLGGSFAFATIRAIGTRAHTLVSVNYFSTCCIVVTFCVLTFAPILDIGQPALQFALPHSLRQWVLLMLICICGFGTQILATKGLGLERSNRATAMVYTQMLFAAGFDRFVFGHEMGPTSLVGCGLIIGSALWAALSKKPAPENKAVGAPAIATELGVLSEPSGAAAATAADAPFVSSAADLEVGLVGSRGRQPEAVPMLAAEDDSDEEIENFRSH</sequence>
<feature type="region of interest" description="Disordered" evidence="5">
    <location>
        <begin position="543"/>
        <end position="564"/>
    </location>
</feature>
<name>A0A0C2IXF7_9PEZI</name>
<evidence type="ECO:0000256" key="6">
    <source>
        <dbReference type="SAM" id="Phobius"/>
    </source>
</evidence>
<dbReference type="SUPFAM" id="SSF103481">
    <property type="entry name" value="Multidrug resistance efflux transporter EmrE"/>
    <property type="match status" value="2"/>
</dbReference>
<dbReference type="OrthoDB" id="306876at2759"/>
<evidence type="ECO:0000256" key="2">
    <source>
        <dbReference type="ARBA" id="ARBA00022692"/>
    </source>
</evidence>
<keyword evidence="9" id="KW-1185">Reference proteome</keyword>
<dbReference type="EMBL" id="AWTV01000007">
    <property type="protein sequence ID" value="KIH91440.1"/>
    <property type="molecule type" value="Genomic_DNA"/>
</dbReference>
<dbReference type="GO" id="GO:0016020">
    <property type="term" value="C:membrane"/>
    <property type="evidence" value="ECO:0007669"/>
    <property type="project" value="UniProtKB-SubCell"/>
</dbReference>
<evidence type="ECO:0000256" key="1">
    <source>
        <dbReference type="ARBA" id="ARBA00004141"/>
    </source>
</evidence>
<evidence type="ECO:0000313" key="9">
    <source>
        <dbReference type="Proteomes" id="UP000031575"/>
    </source>
</evidence>
<feature type="transmembrane region" description="Helical" evidence="6">
    <location>
        <begin position="196"/>
        <end position="216"/>
    </location>
</feature>
<feature type="transmembrane region" description="Helical" evidence="6">
    <location>
        <begin position="228"/>
        <end position="245"/>
    </location>
</feature>
<evidence type="ECO:0000256" key="4">
    <source>
        <dbReference type="ARBA" id="ARBA00023136"/>
    </source>
</evidence>
<dbReference type="Pfam" id="PF00892">
    <property type="entry name" value="EamA"/>
    <property type="match status" value="2"/>
</dbReference>
<accession>A0A0C2IXF7</accession>
<dbReference type="InterPro" id="IPR000620">
    <property type="entry name" value="EamA_dom"/>
</dbReference>